<dbReference type="HAMAP" id="MF_01894">
    <property type="entry name" value="Smc_prok"/>
    <property type="match status" value="1"/>
</dbReference>
<dbReference type="Pfam" id="PF06470">
    <property type="entry name" value="SMC_hinge"/>
    <property type="match status" value="1"/>
</dbReference>
<organism evidence="8 9">
    <name type="scientific">Fructilactobacillus hinvesii</name>
    <dbReference type="NCBI Taxonomy" id="2940300"/>
    <lineage>
        <taxon>Bacteria</taxon>
        <taxon>Bacillati</taxon>
        <taxon>Bacillota</taxon>
        <taxon>Bacilli</taxon>
        <taxon>Lactobacillales</taxon>
        <taxon>Lactobacillaceae</taxon>
        <taxon>Fructilactobacillus</taxon>
    </lineage>
</organism>
<evidence type="ECO:0000313" key="9">
    <source>
        <dbReference type="Proteomes" id="UP001057025"/>
    </source>
</evidence>
<dbReference type="PIRSF" id="PIRSF005719">
    <property type="entry name" value="SMC"/>
    <property type="match status" value="1"/>
</dbReference>
<dbReference type="InterPro" id="IPR036277">
    <property type="entry name" value="SMC_hinge_sf"/>
</dbReference>
<dbReference type="Gene3D" id="3.40.50.300">
    <property type="entry name" value="P-loop containing nucleotide triphosphate hydrolases"/>
    <property type="match status" value="2"/>
</dbReference>
<dbReference type="InterPro" id="IPR024704">
    <property type="entry name" value="SMC"/>
</dbReference>
<dbReference type="SUPFAM" id="SSF75553">
    <property type="entry name" value="Smc hinge domain"/>
    <property type="match status" value="1"/>
</dbReference>
<feature type="coiled-coil region" evidence="6">
    <location>
        <begin position="666"/>
        <end position="953"/>
    </location>
</feature>
<comment type="similarity">
    <text evidence="6">Belongs to the SMC family.</text>
</comment>
<evidence type="ECO:0000256" key="5">
    <source>
        <dbReference type="ARBA" id="ARBA00023125"/>
    </source>
</evidence>
<accession>A0ABY5BV41</accession>
<evidence type="ECO:0000313" key="8">
    <source>
        <dbReference type="EMBL" id="USS87538.1"/>
    </source>
</evidence>
<dbReference type="Gene3D" id="1.20.1060.20">
    <property type="match status" value="1"/>
</dbReference>
<dbReference type="NCBIfam" id="TIGR02168">
    <property type="entry name" value="SMC_prok_B"/>
    <property type="match status" value="1"/>
</dbReference>
<gene>
    <name evidence="6 8" type="primary">smc</name>
    <name evidence="8" type="ORF">M3M39_05295</name>
</gene>
<dbReference type="InterPro" id="IPR027417">
    <property type="entry name" value="P-loop_NTPase"/>
</dbReference>
<name>A0ABY5BV41_9LACO</name>
<dbReference type="InterPro" id="IPR011890">
    <property type="entry name" value="SMC_prok"/>
</dbReference>
<dbReference type="RefSeq" id="WP_252796835.1">
    <property type="nucleotide sequence ID" value="NZ_CP097118.1"/>
</dbReference>
<evidence type="ECO:0000259" key="7">
    <source>
        <dbReference type="SMART" id="SM00968"/>
    </source>
</evidence>
<dbReference type="Proteomes" id="UP001057025">
    <property type="component" value="Chromosome"/>
</dbReference>
<feature type="binding site" evidence="6">
    <location>
        <begin position="32"/>
        <end position="39"/>
    </location>
    <ligand>
        <name>ATP</name>
        <dbReference type="ChEBI" id="CHEBI:30616"/>
    </ligand>
</feature>
<protein>
    <recommendedName>
        <fullName evidence="6">Chromosome partition protein Smc</fullName>
    </recommendedName>
</protein>
<dbReference type="EMBL" id="CP097118">
    <property type="protein sequence ID" value="USS87538.1"/>
    <property type="molecule type" value="Genomic_DNA"/>
</dbReference>
<sequence>MKLQSIQISGFKSFADRTVIDCQEGLTGIVGPNGSGKSNVIEAIRWALGEQSAKQLRGQKMKDVIFSGSNDRRPLNRAEVSLLFDNQDHYLATDYAEVKITRRYYRNGESHYLLNDQECLLRDIQGLFLDTGLGEGSLSIISQGNVDEILAGDTGQRRAVIETAAGVYRYKKQKTDAEKKLADTQANVDRVSDIAHELAKQLEPLQTQKQTAELYLEKNNRLERLQFTQFVTQKQQLQTKQQQTKLRLKKSTASQQRLTERIEHLTTQKQTVNQQLKRGHQKQDQLQEQLLNATKQLEMATGEAKLRNQQLEFKQTQLTELRQRQEQRQHQINQLTEQQRTAQTAEQATNAQLQKLAQAIEASEATIMLKRVEAEEADLEQAQSQYVTLMQKLTSQKNDLRVADQLSERQQQAYRTQQRQLQDLETEKQRQATELEAATKNVAALKQRVTAAQTQQQHFKAQVDELAKQQEQNQQAWYQQLRELQTIKTECDSLKNMVLGHNNLYRGSRNLLRHQQEIPGILGPVGDFLQVDDRYLRAIETTLGGALQQVVVDTVANARTAIRFLSQHQLGRVTVLPLDALNERFVNPSLLQIARTQPGFLGVAADLVTMPSRMQRVKNHLLGNVIITDTLQNATAMSQQLRRRVKIVTLAGEVVNAGGSITGGRNQRDENGILSQKQRLQKLEQQQTKLQTQLDQREQKLAQLKQKEQRVQAQRDDWYQQESDQTAELKVQQQRVTHLTEQLQQQEREIAAAQLQMKLDFTDDNEPTTVDEQVIKQTEAELEQNQATIQRLKRDIQAHKQQQQDSQSVLMDQQQQVSQIRERLNQARAEKQRIVQQLQAEQQAADQEQRKLAQLQQELAQLQAEQPVAPEQLQAEIQTDQQQLAELKRQLTADQAQGEAVETELNQNQQQLAKVQQERHQLEVDVQLEDQQLTKLQTQLEELQNHSQQQLQVVALETELLKRELAEVRAQITELGPVNVGAIAAYDELKERADFVNDQLNDLLAAKTELLTIMNQMDQTVKERFQKTFTEVAKAFGTVFRHIFGGGEAKLKLADPHHLLTTGIDILVKPPGKRYRDLSLLSGGEKALTALALLFAVLQVRPVPFVILDEAESALDPANVDRFAQYMQKLKQQTQFIVITHRKETMVYADQLVGITMQDSGVSKLVSVNLDDTKQRRENDGAI</sequence>
<dbReference type="InterPro" id="IPR010935">
    <property type="entry name" value="SMC_hinge"/>
</dbReference>
<dbReference type="Pfam" id="PF02463">
    <property type="entry name" value="SMC_N"/>
    <property type="match status" value="2"/>
</dbReference>
<dbReference type="SMART" id="SM00968">
    <property type="entry name" value="SMC_hinge"/>
    <property type="match status" value="1"/>
</dbReference>
<feature type="coiled-coil region" evidence="6">
    <location>
        <begin position="362"/>
        <end position="455"/>
    </location>
</feature>
<keyword evidence="3 6" id="KW-0067">ATP-binding</keyword>
<proteinExistence type="inferred from homology"/>
<dbReference type="Gene3D" id="3.30.70.1620">
    <property type="match status" value="1"/>
</dbReference>
<dbReference type="InterPro" id="IPR003395">
    <property type="entry name" value="RecF/RecN/SMC_N"/>
</dbReference>
<comment type="subunit">
    <text evidence="6">Homodimer.</text>
</comment>
<keyword evidence="5 6" id="KW-0238">DNA-binding</keyword>
<evidence type="ECO:0000256" key="2">
    <source>
        <dbReference type="ARBA" id="ARBA00022741"/>
    </source>
</evidence>
<dbReference type="SUPFAM" id="SSF52540">
    <property type="entry name" value="P-loop containing nucleoside triphosphate hydrolases"/>
    <property type="match status" value="1"/>
</dbReference>
<comment type="subcellular location">
    <subcellularLocation>
        <location evidence="6">Cytoplasm</location>
    </subcellularLocation>
</comment>
<evidence type="ECO:0000256" key="6">
    <source>
        <dbReference type="HAMAP-Rule" id="MF_01894"/>
    </source>
</evidence>
<dbReference type="PANTHER" id="PTHR43977">
    <property type="entry name" value="STRUCTURAL MAINTENANCE OF CHROMOSOMES PROTEIN 3"/>
    <property type="match status" value="1"/>
</dbReference>
<reference evidence="8" key="1">
    <citation type="submission" date="2022-05" db="EMBL/GenBank/DDBJ databases">
        <authorList>
            <person name="Oliphant S.A."/>
            <person name="Watson-Haigh N.S."/>
            <person name="Sumby K.M."/>
            <person name="Gardner J.M."/>
            <person name="Jiranek V."/>
        </authorList>
    </citation>
    <scope>NUCLEOTIDE SEQUENCE</scope>
    <source>
        <strain evidence="8">KI11_C11</strain>
    </source>
</reference>
<evidence type="ECO:0000256" key="4">
    <source>
        <dbReference type="ARBA" id="ARBA00023054"/>
    </source>
</evidence>
<keyword evidence="1 6" id="KW-0963">Cytoplasm</keyword>
<comment type="function">
    <text evidence="6">Required for chromosome condensation and partitioning.</text>
</comment>
<evidence type="ECO:0000256" key="3">
    <source>
        <dbReference type="ARBA" id="ARBA00022840"/>
    </source>
</evidence>
<feature type="domain" description="SMC hinge" evidence="7">
    <location>
        <begin position="519"/>
        <end position="638"/>
    </location>
</feature>
<feature type="coiled-coil region" evidence="6">
    <location>
        <begin position="167"/>
        <end position="225"/>
    </location>
</feature>
<evidence type="ECO:0000256" key="1">
    <source>
        <dbReference type="ARBA" id="ARBA00022490"/>
    </source>
</evidence>
<keyword evidence="2 6" id="KW-0547">Nucleotide-binding</keyword>
<keyword evidence="4 6" id="KW-0175">Coiled coil</keyword>
<keyword evidence="9" id="KW-1185">Reference proteome</keyword>
<feature type="coiled-coil region" evidence="6">
    <location>
        <begin position="255"/>
        <end position="338"/>
    </location>
</feature>
<comment type="domain">
    <text evidence="6">Contains large globular domains required for ATP hydrolysis at each terminus and a third globular domain forming a flexible hinge near the middle of the molecule. These domains are separated by coiled-coil structures.</text>
</comment>